<dbReference type="InParanoid" id="B4JUB1"/>
<evidence type="ECO:0000313" key="1">
    <source>
        <dbReference type="EMBL" id="EDV91081.1"/>
    </source>
</evidence>
<dbReference type="OrthoDB" id="7882957at2759"/>
<keyword evidence="2" id="KW-1185">Reference proteome</keyword>
<name>B4JUB1_DROGR</name>
<dbReference type="PhylomeDB" id="B4JUB1"/>
<dbReference type="FunCoup" id="B4JUB1">
    <property type="interactions" value="1"/>
</dbReference>
<reference evidence="1 2" key="1">
    <citation type="journal article" date="2007" name="Nature">
        <title>Evolution of genes and genomes on the Drosophila phylogeny.</title>
        <authorList>
            <consortium name="Drosophila 12 Genomes Consortium"/>
            <person name="Clark A.G."/>
            <person name="Eisen M.B."/>
            <person name="Smith D.R."/>
            <person name="Bergman C.M."/>
            <person name="Oliver B."/>
            <person name="Markow T.A."/>
            <person name="Kaufman T.C."/>
            <person name="Kellis M."/>
            <person name="Gelbart W."/>
            <person name="Iyer V.N."/>
            <person name="Pollard D.A."/>
            <person name="Sackton T.B."/>
            <person name="Larracuente A.M."/>
            <person name="Singh N.D."/>
            <person name="Abad J.P."/>
            <person name="Abt D.N."/>
            <person name="Adryan B."/>
            <person name="Aguade M."/>
            <person name="Akashi H."/>
            <person name="Anderson W.W."/>
            <person name="Aquadro C.F."/>
            <person name="Ardell D.H."/>
            <person name="Arguello R."/>
            <person name="Artieri C.G."/>
            <person name="Barbash D.A."/>
            <person name="Barker D."/>
            <person name="Barsanti P."/>
            <person name="Batterham P."/>
            <person name="Batzoglou S."/>
            <person name="Begun D."/>
            <person name="Bhutkar A."/>
            <person name="Blanco E."/>
            <person name="Bosak S.A."/>
            <person name="Bradley R.K."/>
            <person name="Brand A.D."/>
            <person name="Brent M.R."/>
            <person name="Brooks A.N."/>
            <person name="Brown R.H."/>
            <person name="Butlin R.K."/>
            <person name="Caggese C."/>
            <person name="Calvi B.R."/>
            <person name="Bernardo de Carvalho A."/>
            <person name="Caspi A."/>
            <person name="Castrezana S."/>
            <person name="Celniker S.E."/>
            <person name="Chang J.L."/>
            <person name="Chapple C."/>
            <person name="Chatterji S."/>
            <person name="Chinwalla A."/>
            <person name="Civetta A."/>
            <person name="Clifton S.W."/>
            <person name="Comeron J.M."/>
            <person name="Costello J.C."/>
            <person name="Coyne J.A."/>
            <person name="Daub J."/>
            <person name="David R.G."/>
            <person name="Delcher A.L."/>
            <person name="Delehaunty K."/>
            <person name="Do C.B."/>
            <person name="Ebling H."/>
            <person name="Edwards K."/>
            <person name="Eickbush T."/>
            <person name="Evans J.D."/>
            <person name="Filipski A."/>
            <person name="Findeiss S."/>
            <person name="Freyhult E."/>
            <person name="Fulton L."/>
            <person name="Fulton R."/>
            <person name="Garcia A.C."/>
            <person name="Gardiner A."/>
            <person name="Garfield D.A."/>
            <person name="Garvin B.E."/>
            <person name="Gibson G."/>
            <person name="Gilbert D."/>
            <person name="Gnerre S."/>
            <person name="Godfrey J."/>
            <person name="Good R."/>
            <person name="Gotea V."/>
            <person name="Gravely B."/>
            <person name="Greenberg A.J."/>
            <person name="Griffiths-Jones S."/>
            <person name="Gross S."/>
            <person name="Guigo R."/>
            <person name="Gustafson E.A."/>
            <person name="Haerty W."/>
            <person name="Hahn M.W."/>
            <person name="Halligan D.L."/>
            <person name="Halpern A.L."/>
            <person name="Halter G.M."/>
            <person name="Han M.V."/>
            <person name="Heger A."/>
            <person name="Hillier L."/>
            <person name="Hinrichs A.S."/>
            <person name="Holmes I."/>
            <person name="Hoskins R.A."/>
            <person name="Hubisz M.J."/>
            <person name="Hultmark D."/>
            <person name="Huntley M.A."/>
            <person name="Jaffe D.B."/>
            <person name="Jagadeeshan S."/>
            <person name="Jeck W.R."/>
            <person name="Johnson J."/>
            <person name="Jones C.D."/>
            <person name="Jordan W.C."/>
            <person name="Karpen G.H."/>
            <person name="Kataoka E."/>
            <person name="Keightley P.D."/>
            <person name="Kheradpour P."/>
            <person name="Kirkness E.F."/>
            <person name="Koerich L.B."/>
            <person name="Kristiansen K."/>
            <person name="Kudrna D."/>
            <person name="Kulathinal R.J."/>
            <person name="Kumar S."/>
            <person name="Kwok R."/>
            <person name="Lander E."/>
            <person name="Langley C.H."/>
            <person name="Lapoint R."/>
            <person name="Lazzaro B.P."/>
            <person name="Lee S.J."/>
            <person name="Levesque L."/>
            <person name="Li R."/>
            <person name="Lin C.F."/>
            <person name="Lin M.F."/>
            <person name="Lindblad-Toh K."/>
            <person name="Llopart A."/>
            <person name="Long M."/>
            <person name="Low L."/>
            <person name="Lozovsky E."/>
            <person name="Lu J."/>
            <person name="Luo M."/>
            <person name="Machado C.A."/>
            <person name="Makalowski W."/>
            <person name="Marzo M."/>
            <person name="Matsuda M."/>
            <person name="Matzkin L."/>
            <person name="McAllister B."/>
            <person name="McBride C.S."/>
            <person name="McKernan B."/>
            <person name="McKernan K."/>
            <person name="Mendez-Lago M."/>
            <person name="Minx P."/>
            <person name="Mollenhauer M.U."/>
            <person name="Montooth K."/>
            <person name="Mount S.M."/>
            <person name="Mu X."/>
            <person name="Myers E."/>
            <person name="Negre B."/>
            <person name="Newfeld S."/>
            <person name="Nielsen R."/>
            <person name="Noor M.A."/>
            <person name="O'Grady P."/>
            <person name="Pachter L."/>
            <person name="Papaceit M."/>
            <person name="Parisi M.J."/>
            <person name="Parisi M."/>
            <person name="Parts L."/>
            <person name="Pedersen J.S."/>
            <person name="Pesole G."/>
            <person name="Phillippy A.M."/>
            <person name="Ponting C.P."/>
            <person name="Pop M."/>
            <person name="Porcelli D."/>
            <person name="Powell J.R."/>
            <person name="Prohaska S."/>
            <person name="Pruitt K."/>
            <person name="Puig M."/>
            <person name="Quesneville H."/>
            <person name="Ram K.R."/>
            <person name="Rand D."/>
            <person name="Rasmussen M.D."/>
            <person name="Reed L.K."/>
            <person name="Reenan R."/>
            <person name="Reily A."/>
            <person name="Remington K.A."/>
            <person name="Rieger T.T."/>
            <person name="Ritchie M.G."/>
            <person name="Robin C."/>
            <person name="Rogers Y.H."/>
            <person name="Rohde C."/>
            <person name="Rozas J."/>
            <person name="Rubenfield M.J."/>
            <person name="Ruiz A."/>
            <person name="Russo S."/>
            <person name="Salzberg S.L."/>
            <person name="Sanchez-Gracia A."/>
            <person name="Saranga D.J."/>
            <person name="Sato H."/>
            <person name="Schaeffer S.W."/>
            <person name="Schatz M.C."/>
            <person name="Schlenke T."/>
            <person name="Schwartz R."/>
            <person name="Segarra C."/>
            <person name="Singh R.S."/>
            <person name="Sirot L."/>
            <person name="Sirota M."/>
            <person name="Sisneros N.B."/>
            <person name="Smith C.D."/>
            <person name="Smith T.F."/>
            <person name="Spieth J."/>
            <person name="Stage D.E."/>
            <person name="Stark A."/>
            <person name="Stephan W."/>
            <person name="Strausberg R.L."/>
            <person name="Strempel S."/>
            <person name="Sturgill D."/>
            <person name="Sutton G."/>
            <person name="Sutton G.G."/>
            <person name="Tao W."/>
            <person name="Teichmann S."/>
            <person name="Tobari Y.N."/>
            <person name="Tomimura Y."/>
            <person name="Tsolas J.M."/>
            <person name="Valente V.L."/>
            <person name="Venter E."/>
            <person name="Venter J.C."/>
            <person name="Vicario S."/>
            <person name="Vieira F.G."/>
            <person name="Vilella A.J."/>
            <person name="Villasante A."/>
            <person name="Walenz B."/>
            <person name="Wang J."/>
            <person name="Wasserman M."/>
            <person name="Watts T."/>
            <person name="Wilson D."/>
            <person name="Wilson R.K."/>
            <person name="Wing R.A."/>
            <person name="Wolfner M.F."/>
            <person name="Wong A."/>
            <person name="Wong G.K."/>
            <person name="Wu C.I."/>
            <person name="Wu G."/>
            <person name="Yamamoto D."/>
            <person name="Yang H.P."/>
            <person name="Yang S.P."/>
            <person name="Yorke J.A."/>
            <person name="Yoshida K."/>
            <person name="Zdobnov E."/>
            <person name="Zhang P."/>
            <person name="Zhang Y."/>
            <person name="Zimin A.V."/>
            <person name="Baldwin J."/>
            <person name="Abdouelleil A."/>
            <person name="Abdulkadir J."/>
            <person name="Abebe A."/>
            <person name="Abera B."/>
            <person name="Abreu J."/>
            <person name="Acer S.C."/>
            <person name="Aftuck L."/>
            <person name="Alexander A."/>
            <person name="An P."/>
            <person name="Anderson E."/>
            <person name="Anderson S."/>
            <person name="Arachi H."/>
            <person name="Azer M."/>
            <person name="Bachantsang P."/>
            <person name="Barry A."/>
            <person name="Bayul T."/>
            <person name="Berlin A."/>
            <person name="Bessette D."/>
            <person name="Bloom T."/>
            <person name="Blye J."/>
            <person name="Boguslavskiy L."/>
            <person name="Bonnet C."/>
            <person name="Boukhgalter B."/>
            <person name="Bourzgui I."/>
            <person name="Brown A."/>
            <person name="Cahill P."/>
            <person name="Channer S."/>
            <person name="Cheshatsang Y."/>
            <person name="Chuda L."/>
            <person name="Citroen M."/>
            <person name="Collymore A."/>
            <person name="Cooke P."/>
            <person name="Costello M."/>
            <person name="D'Aco K."/>
            <person name="Daza R."/>
            <person name="De Haan G."/>
            <person name="DeGray S."/>
            <person name="DeMaso C."/>
            <person name="Dhargay N."/>
            <person name="Dooley K."/>
            <person name="Dooley E."/>
            <person name="Doricent M."/>
            <person name="Dorje P."/>
            <person name="Dorjee K."/>
            <person name="Dupes A."/>
            <person name="Elong R."/>
            <person name="Falk J."/>
            <person name="Farina A."/>
            <person name="Faro S."/>
            <person name="Ferguson D."/>
            <person name="Fisher S."/>
            <person name="Foley C.D."/>
            <person name="Franke A."/>
            <person name="Friedrich D."/>
            <person name="Gadbois L."/>
            <person name="Gearin G."/>
            <person name="Gearin C.R."/>
            <person name="Giannoukos G."/>
            <person name="Goode T."/>
            <person name="Graham J."/>
            <person name="Grandbois E."/>
            <person name="Grewal S."/>
            <person name="Gyaltsen K."/>
            <person name="Hafez N."/>
            <person name="Hagos B."/>
            <person name="Hall J."/>
            <person name="Henson C."/>
            <person name="Hollinger A."/>
            <person name="Honan T."/>
            <person name="Huard M.D."/>
            <person name="Hughes L."/>
            <person name="Hurhula B."/>
            <person name="Husby M.E."/>
            <person name="Kamat A."/>
            <person name="Kanga B."/>
            <person name="Kashin S."/>
            <person name="Khazanovich D."/>
            <person name="Kisner P."/>
            <person name="Lance K."/>
            <person name="Lara M."/>
            <person name="Lee W."/>
            <person name="Lennon N."/>
            <person name="Letendre F."/>
            <person name="LeVine R."/>
            <person name="Lipovsky A."/>
            <person name="Liu X."/>
            <person name="Liu J."/>
            <person name="Liu S."/>
            <person name="Lokyitsang T."/>
            <person name="Lokyitsang Y."/>
            <person name="Lubonja R."/>
            <person name="Lui A."/>
            <person name="MacDonald P."/>
            <person name="Magnisalis V."/>
            <person name="Maru K."/>
            <person name="Matthews C."/>
            <person name="McCusker W."/>
            <person name="McDonough S."/>
            <person name="Mehta T."/>
            <person name="Meldrim J."/>
            <person name="Meneus L."/>
            <person name="Mihai O."/>
            <person name="Mihalev A."/>
            <person name="Mihova T."/>
            <person name="Mittelman R."/>
            <person name="Mlenga V."/>
            <person name="Montmayeur A."/>
            <person name="Mulrain L."/>
            <person name="Navidi A."/>
            <person name="Naylor J."/>
            <person name="Negash T."/>
            <person name="Nguyen T."/>
            <person name="Nguyen N."/>
            <person name="Nicol R."/>
            <person name="Norbu C."/>
            <person name="Norbu N."/>
            <person name="Novod N."/>
            <person name="O'Neill B."/>
            <person name="Osman S."/>
            <person name="Markiewicz E."/>
            <person name="Oyono O.L."/>
            <person name="Patti C."/>
            <person name="Phunkhang P."/>
            <person name="Pierre F."/>
            <person name="Priest M."/>
            <person name="Raghuraman S."/>
            <person name="Rege F."/>
            <person name="Reyes R."/>
            <person name="Rise C."/>
            <person name="Rogov P."/>
            <person name="Ross K."/>
            <person name="Ryan E."/>
            <person name="Settipalli S."/>
            <person name="Shea T."/>
            <person name="Sherpa N."/>
            <person name="Shi L."/>
            <person name="Shih D."/>
            <person name="Sparrow T."/>
            <person name="Spaulding J."/>
            <person name="Stalker J."/>
            <person name="Stange-Thomann N."/>
            <person name="Stavropoulos S."/>
            <person name="Stone C."/>
            <person name="Strader C."/>
            <person name="Tesfaye S."/>
            <person name="Thomson T."/>
            <person name="Thoulutsang Y."/>
            <person name="Thoulutsang D."/>
            <person name="Topham K."/>
            <person name="Topping I."/>
            <person name="Tsamla T."/>
            <person name="Vassiliev H."/>
            <person name="Vo A."/>
            <person name="Wangchuk T."/>
            <person name="Wangdi T."/>
            <person name="Weiand M."/>
            <person name="Wilkinson J."/>
            <person name="Wilson A."/>
            <person name="Yadav S."/>
            <person name="Young G."/>
            <person name="Yu Q."/>
            <person name="Zembek L."/>
            <person name="Zhong D."/>
            <person name="Zimmer A."/>
            <person name="Zwirko Z."/>
            <person name="Jaffe D.B."/>
            <person name="Alvarez P."/>
            <person name="Brockman W."/>
            <person name="Butler J."/>
            <person name="Chin C."/>
            <person name="Gnerre S."/>
            <person name="Grabherr M."/>
            <person name="Kleber M."/>
            <person name="Mauceli E."/>
            <person name="MacCallum I."/>
        </authorList>
    </citation>
    <scope>NUCLEOTIDE SEQUENCE [LARGE SCALE GENOMIC DNA]</scope>
    <source>
        <strain evidence="2">Tucson 15287-2541.00</strain>
    </source>
</reference>
<dbReference type="HOGENOM" id="CLU_1295585_0_0_1"/>
<gene>
    <name evidence="1" type="primary">Dgri\GH16179</name>
    <name evidence="1" type="ORF">Dgri_GH16179</name>
</gene>
<dbReference type="eggNOG" id="ENOG502T8U5">
    <property type="taxonomic scope" value="Eukaryota"/>
</dbReference>
<dbReference type="AlphaFoldDB" id="B4JUB1"/>
<sequence>MFLNEIGQPLILDSKKTYSPYERHNGPMLLTSAAFQEHKVPTSFCDRIIGCAEDVARFQRVPGESKQDYVYRIIRPNEPTEIGNDGNTMLVTLIPAGENDVGESCHLYYLKTDYVRALIVDNLTGYLDFIPKAGALFHRALSNGIDVMYIDDIYFESSDDESLEQREHIYAFAQLIRPRFLFGLRKNNLPQNLLDLCVQKYRGHNQQQTQVSLTL</sequence>
<dbReference type="Proteomes" id="UP000001070">
    <property type="component" value="Unassembled WGS sequence"/>
</dbReference>
<organism evidence="2">
    <name type="scientific">Drosophila grimshawi</name>
    <name type="common">Hawaiian fruit fly</name>
    <name type="synonym">Idiomyia grimshawi</name>
    <dbReference type="NCBI Taxonomy" id="7222"/>
    <lineage>
        <taxon>Eukaryota</taxon>
        <taxon>Metazoa</taxon>
        <taxon>Ecdysozoa</taxon>
        <taxon>Arthropoda</taxon>
        <taxon>Hexapoda</taxon>
        <taxon>Insecta</taxon>
        <taxon>Pterygota</taxon>
        <taxon>Neoptera</taxon>
        <taxon>Endopterygota</taxon>
        <taxon>Diptera</taxon>
        <taxon>Brachycera</taxon>
        <taxon>Muscomorpha</taxon>
        <taxon>Ephydroidea</taxon>
        <taxon>Drosophilidae</taxon>
        <taxon>Drosophila</taxon>
        <taxon>Hawaiian Drosophila</taxon>
    </lineage>
</organism>
<proteinExistence type="predicted"/>
<protein>
    <submittedName>
        <fullName evidence="1">GH16179</fullName>
    </submittedName>
</protein>
<dbReference type="OMA" id="KKYGPFE"/>
<dbReference type="KEGG" id="dgr:6568588"/>
<dbReference type="EMBL" id="CH916374">
    <property type="protein sequence ID" value="EDV91081.1"/>
    <property type="molecule type" value="Genomic_DNA"/>
</dbReference>
<evidence type="ECO:0000313" key="2">
    <source>
        <dbReference type="Proteomes" id="UP000001070"/>
    </source>
</evidence>
<accession>B4JUB1</accession>